<dbReference type="Proteomes" id="UP000322983">
    <property type="component" value="Chromosome"/>
</dbReference>
<evidence type="ECO:0000313" key="2">
    <source>
        <dbReference type="EMBL" id="BBG28273.1"/>
    </source>
</evidence>
<gene>
    <name evidence="1" type="ORF">IC006_2815</name>
    <name evidence="2" type="ORF">IC007_2829</name>
</gene>
<accession>A0A510E6W1</accession>
<dbReference type="STRING" id="1294262.GCA_001316085_00769"/>
<dbReference type="AlphaFoldDB" id="A0A510E6W1"/>
<dbReference type="RefSeq" id="WP_370685215.1">
    <property type="nucleotide sequence ID" value="NZ_AP018929.1"/>
</dbReference>
<dbReference type="EMBL" id="AP018930">
    <property type="protein sequence ID" value="BBG28273.1"/>
    <property type="molecule type" value="Genomic_DNA"/>
</dbReference>
<reference evidence="2 3" key="2">
    <citation type="journal article" date="2020" name="Int. J. Syst. Evol. Microbiol.">
        <title>Sulfuracidifex tepidarius gen. nov., sp. nov. and transfer of Sulfolobus metallicus Huber and Stetter 1992 to the genus Sulfuracidifex as Sulfuracidifex metallicus comb. nov.</title>
        <authorList>
            <person name="Itoh T."/>
            <person name="Miura T."/>
            <person name="Sakai H.D."/>
            <person name="Kato S."/>
            <person name="Ohkuma M."/>
            <person name="Takashina T."/>
        </authorList>
    </citation>
    <scope>NUCLEOTIDE SEQUENCE</scope>
    <source>
        <strain evidence="1 3">IC-006</strain>
        <strain evidence="2">IC-007</strain>
    </source>
</reference>
<proteinExistence type="predicted"/>
<keyword evidence="3" id="KW-1185">Reference proteome</keyword>
<accession>A0A510DZA7</accession>
<dbReference type="GeneID" id="41719096"/>
<dbReference type="KEGG" id="step:IC006_2815"/>
<evidence type="ECO:0000313" key="3">
    <source>
        <dbReference type="Proteomes" id="UP000322983"/>
    </source>
</evidence>
<name>A0A510E6W1_9CREN</name>
<sequence length="248" mass="28558">MLLGRAKEVIDKCESEGVTLRLIGGAAIAIIAEEGSKIFSRQYKDADYFGISNQSSKISSALEKIGMTPNKRFNALHGSVRLMFYDPVLETTIDIFLDEFNMCHKIILKNRLNVMKYTIPTSDLLLSKMQIVKITENDYKDILALLHDVNIGDKDDEHTLNVNYIAKLLSDDWGFYKTFSINVDNVKKYASSSYPDYFSSISKKLDEIMEHVEKHPKSMKWKMRSKVGEKVKWYEEPEDVNTNFMQNQ</sequence>
<organism evidence="2 4">
    <name type="scientific">Sulfuracidifex tepidarius</name>
    <dbReference type="NCBI Taxonomy" id="1294262"/>
    <lineage>
        <taxon>Archaea</taxon>
        <taxon>Thermoproteota</taxon>
        <taxon>Thermoprotei</taxon>
        <taxon>Sulfolobales</taxon>
        <taxon>Sulfolobaceae</taxon>
        <taxon>Sulfuracidifex</taxon>
    </lineage>
</organism>
<dbReference type="Proteomes" id="UP000325030">
    <property type="component" value="Chromosome"/>
</dbReference>
<dbReference type="EMBL" id="AP018929">
    <property type="protein sequence ID" value="BBG25479.1"/>
    <property type="molecule type" value="Genomic_DNA"/>
</dbReference>
<protein>
    <submittedName>
        <fullName evidence="2">Uncharacterized protein</fullName>
    </submittedName>
</protein>
<evidence type="ECO:0000313" key="1">
    <source>
        <dbReference type="EMBL" id="BBG25479.1"/>
    </source>
</evidence>
<reference evidence="4" key="1">
    <citation type="submission" date="2018-09" db="EMBL/GenBank/DDBJ databases">
        <title>Complete Genome Sequencing of Sulfolobus sp. JCM 16834.</title>
        <authorList>
            <person name="Kato S."/>
            <person name="Itoh T."/>
            <person name="Ohkuma M."/>
        </authorList>
    </citation>
    <scope>NUCLEOTIDE SEQUENCE [LARGE SCALE GENOMIC DNA]</scope>
    <source>
        <strain evidence="4">IC-007</strain>
    </source>
</reference>
<evidence type="ECO:0000313" key="4">
    <source>
        <dbReference type="Proteomes" id="UP000325030"/>
    </source>
</evidence>